<organism evidence="1 2">
    <name type="scientific">Trifolium pratense</name>
    <name type="common">Red clover</name>
    <dbReference type="NCBI Taxonomy" id="57577"/>
    <lineage>
        <taxon>Eukaryota</taxon>
        <taxon>Viridiplantae</taxon>
        <taxon>Streptophyta</taxon>
        <taxon>Embryophyta</taxon>
        <taxon>Tracheophyta</taxon>
        <taxon>Spermatophyta</taxon>
        <taxon>Magnoliopsida</taxon>
        <taxon>eudicotyledons</taxon>
        <taxon>Gunneridae</taxon>
        <taxon>Pentapetalae</taxon>
        <taxon>rosids</taxon>
        <taxon>fabids</taxon>
        <taxon>Fabales</taxon>
        <taxon>Fabaceae</taxon>
        <taxon>Papilionoideae</taxon>
        <taxon>50 kb inversion clade</taxon>
        <taxon>NPAAA clade</taxon>
        <taxon>Hologalegina</taxon>
        <taxon>IRL clade</taxon>
        <taxon>Trifolieae</taxon>
        <taxon>Trifolium</taxon>
    </lineage>
</organism>
<name>A0A2K3MHM0_TRIPR</name>
<reference evidence="1 2" key="1">
    <citation type="journal article" date="2014" name="Am. J. Bot.">
        <title>Genome assembly and annotation for red clover (Trifolium pratense; Fabaceae).</title>
        <authorList>
            <person name="Istvanek J."/>
            <person name="Jaros M."/>
            <person name="Krenek A."/>
            <person name="Repkova J."/>
        </authorList>
    </citation>
    <scope>NUCLEOTIDE SEQUENCE [LARGE SCALE GENOMIC DNA]</scope>
    <source>
        <strain evidence="2">cv. Tatra</strain>
        <tissue evidence="1">Young leaves</tissue>
    </source>
</reference>
<dbReference type="Proteomes" id="UP000236291">
    <property type="component" value="Unassembled WGS sequence"/>
</dbReference>
<feature type="non-terminal residue" evidence="1">
    <location>
        <position position="28"/>
    </location>
</feature>
<protein>
    <submittedName>
        <fullName evidence="1">Uncharacterized protein</fullName>
    </submittedName>
</protein>
<dbReference type="EMBL" id="ASHM01062348">
    <property type="protein sequence ID" value="PNX90283.1"/>
    <property type="molecule type" value="Genomic_DNA"/>
</dbReference>
<dbReference type="AlphaFoldDB" id="A0A2K3MHM0"/>
<evidence type="ECO:0000313" key="2">
    <source>
        <dbReference type="Proteomes" id="UP000236291"/>
    </source>
</evidence>
<comment type="caution">
    <text evidence="1">The sequence shown here is derived from an EMBL/GenBank/DDBJ whole genome shotgun (WGS) entry which is preliminary data.</text>
</comment>
<accession>A0A2K3MHM0</accession>
<gene>
    <name evidence="1" type="ORF">L195_g046406</name>
</gene>
<sequence length="28" mass="2931">MAVRPSTATTWCREALLREAVIAAAATA</sequence>
<reference evidence="1 2" key="2">
    <citation type="journal article" date="2017" name="Front. Plant Sci.">
        <title>Gene Classification and Mining of Molecular Markers Useful in Red Clover (Trifolium pratense) Breeding.</title>
        <authorList>
            <person name="Istvanek J."/>
            <person name="Dluhosova J."/>
            <person name="Dluhos P."/>
            <person name="Patkova L."/>
            <person name="Nedelnik J."/>
            <person name="Repkova J."/>
        </authorList>
    </citation>
    <scope>NUCLEOTIDE SEQUENCE [LARGE SCALE GENOMIC DNA]</scope>
    <source>
        <strain evidence="2">cv. Tatra</strain>
        <tissue evidence="1">Young leaves</tissue>
    </source>
</reference>
<evidence type="ECO:0000313" key="1">
    <source>
        <dbReference type="EMBL" id="PNX90283.1"/>
    </source>
</evidence>
<proteinExistence type="predicted"/>